<name>Q5LRQ2_RUEPO</name>
<gene>
    <name evidence="1" type="ordered locus">SPO2073</name>
</gene>
<dbReference type="AlphaFoldDB" id="Q5LRQ2"/>
<dbReference type="Proteomes" id="UP000001023">
    <property type="component" value="Chromosome"/>
</dbReference>
<dbReference type="EMBL" id="CP000031">
    <property type="protein sequence ID" value="AAV95344.1"/>
    <property type="molecule type" value="Genomic_DNA"/>
</dbReference>
<dbReference type="HOGENOM" id="CLU_1229203_0_0_5"/>
<sequence>MLLCPSSDAGGRVNMRAILLPLLLCLAQPVLAERQSFPPRDEAADNPAVLAARDALRAAVAARDLGRLSAAACADLSLSDDGPGGPEELRQMLTVSDTNSETTVETRWQMLAKALAAPGYFDAEGEFWMPHHWRIQLPARIDPAQAHFVTGANVNLRKTPERTGEILTQVSFEVVLTAGFDPGAEYRAIILSDGTRGYLHRDYLTPMSGPRAALAQSPEGIWQLCTFTSGR</sequence>
<accession>Q5LRQ2</accession>
<evidence type="ECO:0000313" key="1">
    <source>
        <dbReference type="EMBL" id="AAV95344.1"/>
    </source>
</evidence>
<proteinExistence type="predicted"/>
<organism evidence="1 2">
    <name type="scientific">Ruegeria pomeroyi (strain ATCC 700808 / DSM 15171 / DSS-3)</name>
    <name type="common">Silicibacter pomeroyi</name>
    <dbReference type="NCBI Taxonomy" id="246200"/>
    <lineage>
        <taxon>Bacteria</taxon>
        <taxon>Pseudomonadati</taxon>
        <taxon>Pseudomonadota</taxon>
        <taxon>Alphaproteobacteria</taxon>
        <taxon>Rhodobacterales</taxon>
        <taxon>Roseobacteraceae</taxon>
        <taxon>Ruegeria</taxon>
    </lineage>
</organism>
<dbReference type="eggNOG" id="COG0729">
    <property type="taxonomic scope" value="Bacteria"/>
</dbReference>
<dbReference type="KEGG" id="sil:SPO2073"/>
<dbReference type="PaxDb" id="246200-SPO2073"/>
<evidence type="ECO:0008006" key="3">
    <source>
        <dbReference type="Google" id="ProtNLM"/>
    </source>
</evidence>
<keyword evidence="2" id="KW-1185">Reference proteome</keyword>
<evidence type="ECO:0000313" key="2">
    <source>
        <dbReference type="Proteomes" id="UP000001023"/>
    </source>
</evidence>
<dbReference type="STRING" id="246200.SPO2073"/>
<reference evidence="1 2" key="1">
    <citation type="journal article" date="2004" name="Nature">
        <title>Genome sequence of Silicibacter pomeroyi reveals adaptations to the marine environment.</title>
        <authorList>
            <person name="Moran M.A."/>
            <person name="Buchan A."/>
            <person name="Gonzalez J.M."/>
            <person name="Heidelberg J.F."/>
            <person name="Whitman W.B."/>
            <person name="Kiene R.P."/>
            <person name="Henriksen J.R."/>
            <person name="King G.M."/>
            <person name="Belas R."/>
            <person name="Fuqua C."/>
            <person name="Brinkac L."/>
            <person name="Lewis M."/>
            <person name="Johri S."/>
            <person name="Weaver B."/>
            <person name="Pai G."/>
            <person name="Eisen J.A."/>
            <person name="Rahe E."/>
            <person name="Sheldon W.M."/>
            <person name="Ye W."/>
            <person name="Miller T.R."/>
            <person name="Carlton J."/>
            <person name="Rasko D.A."/>
            <person name="Paulsen I.T."/>
            <person name="Ren Q."/>
            <person name="Daugherty S.C."/>
            <person name="Deboy R.T."/>
            <person name="Dodson R.J."/>
            <person name="Durkin A.S."/>
            <person name="Madupu R."/>
            <person name="Nelson W.C."/>
            <person name="Sullivan S.A."/>
            <person name="Rosovitz M.J."/>
            <person name="Haft D.H."/>
            <person name="Selengut J."/>
            <person name="Ward N."/>
        </authorList>
    </citation>
    <scope>NUCLEOTIDE SEQUENCE [LARGE SCALE GENOMIC DNA]</scope>
    <source>
        <strain evidence="2">ATCC 700808 / DSM 15171 / DSS-3</strain>
    </source>
</reference>
<reference evidence="1 2" key="2">
    <citation type="journal article" date="2014" name="Stand. Genomic Sci.">
        <title>An updated genome annotation for the model marine bacterium Ruegeria pomeroyi DSS-3.</title>
        <authorList>
            <person name="Rivers A.R."/>
            <person name="Smith C.B."/>
            <person name="Moran M.A."/>
        </authorList>
    </citation>
    <scope>GENOME REANNOTATION</scope>
    <source>
        <strain evidence="2">ATCC 700808 / DSM 15171 / DSS-3</strain>
    </source>
</reference>
<protein>
    <recommendedName>
        <fullName evidence="3">SH3b domain-containing protein</fullName>
    </recommendedName>
</protein>
<dbReference type="Gene3D" id="2.30.30.40">
    <property type="entry name" value="SH3 Domains"/>
    <property type="match status" value="1"/>
</dbReference>